<dbReference type="EMBL" id="JBFOLK010000007">
    <property type="protein sequence ID" value="KAL2498140.1"/>
    <property type="molecule type" value="Genomic_DNA"/>
</dbReference>
<evidence type="ECO:0000313" key="2">
    <source>
        <dbReference type="Proteomes" id="UP001604336"/>
    </source>
</evidence>
<name>A0ABD1SBU2_9LAMI</name>
<evidence type="ECO:0000313" key="1">
    <source>
        <dbReference type="EMBL" id="KAL2498140.1"/>
    </source>
</evidence>
<proteinExistence type="predicted"/>
<dbReference type="Proteomes" id="UP001604336">
    <property type="component" value="Unassembled WGS sequence"/>
</dbReference>
<protein>
    <recommendedName>
        <fullName evidence="3">Reverse transcriptase/retrotransposon-derived protein RNase H-like domain-containing protein</fullName>
    </recommendedName>
</protein>
<keyword evidence="2" id="KW-1185">Reference proteome</keyword>
<dbReference type="AlphaFoldDB" id="A0ABD1SBU2"/>
<sequence>MFDILCKCQIKLNSLKCAFGVESGKCLGYMVNQHMIEAHLKKIRELIDMCSPSSPKKVQSFMERPSIKGQALANFIVELAYIMEGLFKVKPQEVPTWKLYIDGSLGDAKAEAEILLISSEGYNLNCALHLEFKVSNNAFEYETLLRA</sequence>
<comment type="caution">
    <text evidence="1">The sequence shown here is derived from an EMBL/GenBank/DDBJ whole genome shotgun (WGS) entry which is preliminary data.</text>
</comment>
<dbReference type="PANTHER" id="PTHR48475">
    <property type="entry name" value="RIBONUCLEASE H"/>
    <property type="match status" value="1"/>
</dbReference>
<gene>
    <name evidence="1" type="ORF">Adt_23690</name>
</gene>
<evidence type="ECO:0008006" key="3">
    <source>
        <dbReference type="Google" id="ProtNLM"/>
    </source>
</evidence>
<organism evidence="1 2">
    <name type="scientific">Abeliophyllum distichum</name>
    <dbReference type="NCBI Taxonomy" id="126358"/>
    <lineage>
        <taxon>Eukaryota</taxon>
        <taxon>Viridiplantae</taxon>
        <taxon>Streptophyta</taxon>
        <taxon>Embryophyta</taxon>
        <taxon>Tracheophyta</taxon>
        <taxon>Spermatophyta</taxon>
        <taxon>Magnoliopsida</taxon>
        <taxon>eudicotyledons</taxon>
        <taxon>Gunneridae</taxon>
        <taxon>Pentapetalae</taxon>
        <taxon>asterids</taxon>
        <taxon>lamiids</taxon>
        <taxon>Lamiales</taxon>
        <taxon>Oleaceae</taxon>
        <taxon>Forsythieae</taxon>
        <taxon>Abeliophyllum</taxon>
    </lineage>
</organism>
<dbReference type="InterPro" id="IPR043502">
    <property type="entry name" value="DNA/RNA_pol_sf"/>
</dbReference>
<dbReference type="PANTHER" id="PTHR48475:SF2">
    <property type="entry name" value="RIBONUCLEASE H"/>
    <property type="match status" value="1"/>
</dbReference>
<dbReference type="SUPFAM" id="SSF56672">
    <property type="entry name" value="DNA/RNA polymerases"/>
    <property type="match status" value="1"/>
</dbReference>
<reference evidence="2" key="1">
    <citation type="submission" date="2024-07" db="EMBL/GenBank/DDBJ databases">
        <title>Two chromosome-level genome assemblies of Korean endemic species Abeliophyllum distichum and Forsythia ovata (Oleaceae).</title>
        <authorList>
            <person name="Jang H."/>
        </authorList>
    </citation>
    <scope>NUCLEOTIDE SEQUENCE [LARGE SCALE GENOMIC DNA]</scope>
</reference>
<accession>A0ABD1SBU2</accession>